<dbReference type="Gene3D" id="3.30.160.60">
    <property type="entry name" value="Classic Zinc Finger"/>
    <property type="match status" value="2"/>
</dbReference>
<reference evidence="12 13" key="1">
    <citation type="submission" date="2019-09" db="EMBL/GenBank/DDBJ databases">
        <title>Bird 10,000 Genomes (B10K) Project - Family phase.</title>
        <authorList>
            <person name="Zhang G."/>
        </authorList>
    </citation>
    <scope>NUCLEOTIDE SEQUENCE [LARGE SCALE GENOMIC DNA]</scope>
    <source>
        <strain evidence="12">B10K-DU-001-74</strain>
        <tissue evidence="12">Muscle</tissue>
    </source>
</reference>
<evidence type="ECO:0000256" key="9">
    <source>
        <dbReference type="PROSITE-ProRule" id="PRU00042"/>
    </source>
</evidence>
<dbReference type="SUPFAM" id="SSF57667">
    <property type="entry name" value="beta-beta-alpha zinc fingers"/>
    <property type="match status" value="1"/>
</dbReference>
<evidence type="ECO:0000313" key="12">
    <source>
        <dbReference type="EMBL" id="NXM89313.1"/>
    </source>
</evidence>
<keyword evidence="2" id="KW-0479">Metal-binding</keyword>
<evidence type="ECO:0000256" key="10">
    <source>
        <dbReference type="SAM" id="MobiDB-lite"/>
    </source>
</evidence>
<dbReference type="EMBL" id="VXBF01012515">
    <property type="protein sequence ID" value="NXM89313.1"/>
    <property type="molecule type" value="Genomic_DNA"/>
</dbReference>
<evidence type="ECO:0000256" key="8">
    <source>
        <dbReference type="ARBA" id="ARBA00023242"/>
    </source>
</evidence>
<comment type="caution">
    <text evidence="12">The sequence shown here is derived from an EMBL/GenBank/DDBJ whole genome shotgun (WGS) entry which is preliminary data.</text>
</comment>
<dbReference type="GO" id="GO:0000981">
    <property type="term" value="F:DNA-binding transcription factor activity, RNA polymerase II-specific"/>
    <property type="evidence" value="ECO:0007669"/>
    <property type="project" value="TreeGrafter"/>
</dbReference>
<comment type="subcellular location">
    <subcellularLocation>
        <location evidence="1">Nucleus</location>
    </subcellularLocation>
</comment>
<evidence type="ECO:0000256" key="5">
    <source>
        <dbReference type="ARBA" id="ARBA00022833"/>
    </source>
</evidence>
<keyword evidence="3" id="KW-0677">Repeat</keyword>
<protein>
    <submittedName>
        <fullName evidence="12">ZN629 protein</fullName>
    </submittedName>
</protein>
<dbReference type="Pfam" id="PF00096">
    <property type="entry name" value="zf-C2H2"/>
    <property type="match status" value="1"/>
</dbReference>
<feature type="non-terminal residue" evidence="12">
    <location>
        <position position="163"/>
    </location>
</feature>
<dbReference type="PANTHER" id="PTHR23226:SF377">
    <property type="entry name" value="ZINC FINGER AND SCAN DOMAIN-CONTAINING PROTEIN 20"/>
    <property type="match status" value="1"/>
</dbReference>
<evidence type="ECO:0000259" key="11">
    <source>
        <dbReference type="PROSITE" id="PS50157"/>
    </source>
</evidence>
<sequence length="163" mass="17746">FAWSSHLQRHMRTHVTTQVSTRVTTVTAGDEEGAQAAQEPPPAPRKCADRRKSLNHRTDPRHFEHKATQTPLAGTDPAPRSHSCEQCGKCFSSRSGLLKHQRVHGSGRLLPCPRCPRLFRCSAALAKHQRSHVQPPGNTGDARPAAEGAAKPYPCGECGKSFG</sequence>
<evidence type="ECO:0000256" key="1">
    <source>
        <dbReference type="ARBA" id="ARBA00004123"/>
    </source>
</evidence>
<dbReference type="GO" id="GO:0000978">
    <property type="term" value="F:RNA polymerase II cis-regulatory region sequence-specific DNA binding"/>
    <property type="evidence" value="ECO:0007669"/>
    <property type="project" value="TreeGrafter"/>
</dbReference>
<evidence type="ECO:0000256" key="6">
    <source>
        <dbReference type="ARBA" id="ARBA00023015"/>
    </source>
</evidence>
<evidence type="ECO:0000256" key="2">
    <source>
        <dbReference type="ARBA" id="ARBA00022723"/>
    </source>
</evidence>
<gene>
    <name evidence="12" type="primary">Znf629</name>
    <name evidence="12" type="ORF">OENOEN_R15576</name>
</gene>
<feature type="region of interest" description="Disordered" evidence="10">
    <location>
        <begin position="130"/>
        <end position="163"/>
    </location>
</feature>
<keyword evidence="5" id="KW-0862">Zinc</keyword>
<name>A0A7L1EII3_OENON</name>
<feature type="non-terminal residue" evidence="12">
    <location>
        <position position="1"/>
    </location>
</feature>
<evidence type="ECO:0000313" key="13">
    <source>
        <dbReference type="Proteomes" id="UP000565754"/>
    </source>
</evidence>
<feature type="domain" description="C2H2-type" evidence="11">
    <location>
        <begin position="82"/>
        <end position="109"/>
    </location>
</feature>
<dbReference type="Proteomes" id="UP000565754">
    <property type="component" value="Unassembled WGS sequence"/>
</dbReference>
<keyword evidence="7" id="KW-0804">Transcription</keyword>
<proteinExistence type="predicted"/>
<dbReference type="InterPro" id="IPR013087">
    <property type="entry name" value="Znf_C2H2_type"/>
</dbReference>
<accession>A0A7L1EII3</accession>
<dbReference type="PROSITE" id="PS00028">
    <property type="entry name" value="ZINC_FINGER_C2H2_1"/>
    <property type="match status" value="2"/>
</dbReference>
<evidence type="ECO:0000256" key="4">
    <source>
        <dbReference type="ARBA" id="ARBA00022771"/>
    </source>
</evidence>
<dbReference type="GO" id="GO:0008270">
    <property type="term" value="F:zinc ion binding"/>
    <property type="evidence" value="ECO:0007669"/>
    <property type="project" value="UniProtKB-KW"/>
</dbReference>
<keyword evidence="8" id="KW-0539">Nucleus</keyword>
<feature type="region of interest" description="Disordered" evidence="10">
    <location>
        <begin position="1"/>
        <end position="80"/>
    </location>
</feature>
<dbReference type="SMART" id="SM00355">
    <property type="entry name" value="ZnF_C2H2"/>
    <property type="match status" value="2"/>
</dbReference>
<dbReference type="AlphaFoldDB" id="A0A7L1EII3"/>
<keyword evidence="13" id="KW-1185">Reference proteome</keyword>
<dbReference type="GO" id="GO:0005634">
    <property type="term" value="C:nucleus"/>
    <property type="evidence" value="ECO:0007669"/>
    <property type="project" value="UniProtKB-SubCell"/>
</dbReference>
<dbReference type="InterPro" id="IPR036236">
    <property type="entry name" value="Znf_C2H2_sf"/>
</dbReference>
<dbReference type="PANTHER" id="PTHR23226">
    <property type="entry name" value="ZINC FINGER AND SCAN DOMAIN-CONTAINING"/>
    <property type="match status" value="1"/>
</dbReference>
<dbReference type="PROSITE" id="PS50157">
    <property type="entry name" value="ZINC_FINGER_C2H2_2"/>
    <property type="match status" value="2"/>
</dbReference>
<organism evidence="12 13">
    <name type="scientific">Oenanthe oenanthe</name>
    <name type="common">Northern wheatear</name>
    <dbReference type="NCBI Taxonomy" id="279966"/>
    <lineage>
        <taxon>Eukaryota</taxon>
        <taxon>Metazoa</taxon>
        <taxon>Chordata</taxon>
        <taxon>Craniata</taxon>
        <taxon>Vertebrata</taxon>
        <taxon>Euteleostomi</taxon>
        <taxon>Archelosauria</taxon>
        <taxon>Archosauria</taxon>
        <taxon>Dinosauria</taxon>
        <taxon>Saurischia</taxon>
        <taxon>Theropoda</taxon>
        <taxon>Coelurosauria</taxon>
        <taxon>Aves</taxon>
        <taxon>Neognathae</taxon>
        <taxon>Neoaves</taxon>
        <taxon>Telluraves</taxon>
        <taxon>Australaves</taxon>
        <taxon>Passeriformes</taxon>
        <taxon>Muscicapidae</taxon>
        <taxon>Oenanthe</taxon>
    </lineage>
</organism>
<keyword evidence="6" id="KW-0805">Transcription regulation</keyword>
<feature type="domain" description="C2H2-type" evidence="11">
    <location>
        <begin position="110"/>
        <end position="137"/>
    </location>
</feature>
<evidence type="ECO:0000256" key="7">
    <source>
        <dbReference type="ARBA" id="ARBA00023163"/>
    </source>
</evidence>
<feature type="compositionally biased region" description="Low complexity" evidence="10">
    <location>
        <begin position="14"/>
        <end position="38"/>
    </location>
</feature>
<dbReference type="FunFam" id="3.30.160.60:FF:000012">
    <property type="entry name" value="RB-associated KRAB zinc finger protein-like"/>
    <property type="match status" value="1"/>
</dbReference>
<evidence type="ECO:0000256" key="3">
    <source>
        <dbReference type="ARBA" id="ARBA00022737"/>
    </source>
</evidence>
<keyword evidence="4 9" id="KW-0863">Zinc-finger</keyword>
<feature type="compositionally biased region" description="Basic and acidic residues" evidence="10">
    <location>
        <begin position="46"/>
        <end position="67"/>
    </location>
</feature>